<dbReference type="Gene3D" id="3.40.50.10310">
    <property type="entry name" value="Creatininase"/>
    <property type="match status" value="1"/>
</dbReference>
<organism evidence="6 7">
    <name type="scientific">Litchfieldella qijiaojingensis</name>
    <dbReference type="NCBI Taxonomy" id="980347"/>
    <lineage>
        <taxon>Bacteria</taxon>
        <taxon>Pseudomonadati</taxon>
        <taxon>Pseudomonadota</taxon>
        <taxon>Gammaproteobacteria</taxon>
        <taxon>Oceanospirillales</taxon>
        <taxon>Halomonadaceae</taxon>
        <taxon>Litchfieldella</taxon>
    </lineage>
</organism>
<dbReference type="PANTHER" id="PTHR35005:SF1">
    <property type="entry name" value="2-AMINO-5-FORMYLAMINO-6-RIBOSYLAMINOPYRIMIDIN-4(3H)-ONE 5'-MONOPHOSPHATE DEFORMYLASE"/>
    <property type="match status" value="1"/>
</dbReference>
<evidence type="ECO:0000256" key="4">
    <source>
        <dbReference type="ARBA" id="ARBA00022833"/>
    </source>
</evidence>
<dbReference type="SUPFAM" id="SSF102215">
    <property type="entry name" value="Creatininase"/>
    <property type="match status" value="1"/>
</dbReference>
<keyword evidence="2" id="KW-0479">Metal-binding</keyword>
<protein>
    <submittedName>
        <fullName evidence="6">Amidase</fullName>
    </submittedName>
</protein>
<gene>
    <name evidence="6" type="ORF">GCM10007160_15910</name>
</gene>
<comment type="cofactor">
    <cofactor evidence="1">
        <name>Zn(2+)</name>
        <dbReference type="ChEBI" id="CHEBI:29105"/>
    </cofactor>
</comment>
<name>A0ABQ2YMI4_9GAMM</name>
<evidence type="ECO:0000256" key="5">
    <source>
        <dbReference type="ARBA" id="ARBA00024029"/>
    </source>
</evidence>
<evidence type="ECO:0000313" key="6">
    <source>
        <dbReference type="EMBL" id="GGX89361.1"/>
    </source>
</evidence>
<dbReference type="InterPro" id="IPR024087">
    <property type="entry name" value="Creatininase-like_sf"/>
</dbReference>
<dbReference type="RefSeq" id="WP_189467945.1">
    <property type="nucleotide sequence ID" value="NZ_BMXS01000006.1"/>
</dbReference>
<accession>A0ABQ2YMI4</accession>
<sequence>MRLQHATWQEVEAYLQRSTGIIVPIGSTEQHGPNGLVGTDAICPEAIAWALGERHDVLVGPTQSLGMAQHHLAFPGTISLRPSTLAAVLRDTVDSLVRHGFTHVFFLNGHGGNIATVQAAFAEIHAERSLNGAGHEQARGALNLTLFNWFMGKRVHELAESLYGDAEGGHATPTEVSLSWFARPEAVKQVEMSPRIAPSGSAMCDAVTFRQRFPDGRMGSDPSLASVEHGERILEAGVEDAWEVYQAFIAS</sequence>
<evidence type="ECO:0000313" key="7">
    <source>
        <dbReference type="Proteomes" id="UP000653056"/>
    </source>
</evidence>
<keyword evidence="4" id="KW-0862">Zinc</keyword>
<evidence type="ECO:0000256" key="1">
    <source>
        <dbReference type="ARBA" id="ARBA00001947"/>
    </source>
</evidence>
<keyword evidence="7" id="KW-1185">Reference proteome</keyword>
<dbReference type="EMBL" id="BMXS01000006">
    <property type="protein sequence ID" value="GGX89361.1"/>
    <property type="molecule type" value="Genomic_DNA"/>
</dbReference>
<proteinExistence type="inferred from homology"/>
<comment type="caution">
    <text evidence="6">The sequence shown here is derived from an EMBL/GenBank/DDBJ whole genome shotgun (WGS) entry which is preliminary data.</text>
</comment>
<dbReference type="PANTHER" id="PTHR35005">
    <property type="entry name" value="3-DEHYDRO-SCYLLO-INOSOSE HYDROLASE"/>
    <property type="match status" value="1"/>
</dbReference>
<evidence type="ECO:0000256" key="2">
    <source>
        <dbReference type="ARBA" id="ARBA00022723"/>
    </source>
</evidence>
<keyword evidence="3" id="KW-0378">Hydrolase</keyword>
<reference evidence="7" key="1">
    <citation type="journal article" date="2019" name="Int. J. Syst. Evol. Microbiol.">
        <title>The Global Catalogue of Microorganisms (GCM) 10K type strain sequencing project: providing services to taxonomists for standard genome sequencing and annotation.</title>
        <authorList>
            <consortium name="The Broad Institute Genomics Platform"/>
            <consortium name="The Broad Institute Genome Sequencing Center for Infectious Disease"/>
            <person name="Wu L."/>
            <person name="Ma J."/>
        </authorList>
    </citation>
    <scope>NUCLEOTIDE SEQUENCE [LARGE SCALE GENOMIC DNA]</scope>
    <source>
        <strain evidence="7">KCTC 22228</strain>
    </source>
</reference>
<evidence type="ECO:0000256" key="3">
    <source>
        <dbReference type="ARBA" id="ARBA00022801"/>
    </source>
</evidence>
<comment type="similarity">
    <text evidence="5">Belongs to the creatininase superfamily.</text>
</comment>
<dbReference type="Proteomes" id="UP000653056">
    <property type="component" value="Unassembled WGS sequence"/>
</dbReference>
<dbReference type="Pfam" id="PF02633">
    <property type="entry name" value="Creatininase"/>
    <property type="match status" value="1"/>
</dbReference>
<dbReference type="InterPro" id="IPR003785">
    <property type="entry name" value="Creatininase/forma_Hydrolase"/>
</dbReference>